<dbReference type="SUPFAM" id="SSF56645">
    <property type="entry name" value="Acyl-CoA dehydrogenase NM domain-like"/>
    <property type="match status" value="1"/>
</dbReference>
<evidence type="ECO:0000256" key="1">
    <source>
        <dbReference type="SAM" id="MobiDB-lite"/>
    </source>
</evidence>
<dbReference type="RefSeq" id="WP_368498594.1">
    <property type="nucleotide sequence ID" value="NZ_CP162511.1"/>
</dbReference>
<feature type="compositionally biased region" description="Basic and acidic residues" evidence="1">
    <location>
        <begin position="285"/>
        <end position="299"/>
    </location>
</feature>
<dbReference type="GO" id="GO:0016627">
    <property type="term" value="F:oxidoreductase activity, acting on the CH-CH group of donors"/>
    <property type="evidence" value="ECO:0007669"/>
    <property type="project" value="InterPro"/>
</dbReference>
<dbReference type="InterPro" id="IPR036250">
    <property type="entry name" value="AcylCo_DH-like_C"/>
</dbReference>
<organism evidence="2">
    <name type="scientific">Herbiconiux sp. A18JL235</name>
    <dbReference type="NCBI Taxonomy" id="3152363"/>
    <lineage>
        <taxon>Bacteria</taxon>
        <taxon>Bacillati</taxon>
        <taxon>Actinomycetota</taxon>
        <taxon>Actinomycetes</taxon>
        <taxon>Micrococcales</taxon>
        <taxon>Microbacteriaceae</taxon>
        <taxon>Herbiconiux</taxon>
    </lineage>
</organism>
<reference evidence="2" key="1">
    <citation type="submission" date="2024-05" db="EMBL/GenBank/DDBJ databases">
        <title>Herbiconiux sp. A18JL235.</title>
        <authorList>
            <person name="Zhang G."/>
        </authorList>
    </citation>
    <scope>NUCLEOTIDE SEQUENCE</scope>
    <source>
        <strain evidence="2">A18JL235</strain>
    </source>
</reference>
<dbReference type="EMBL" id="CP162511">
    <property type="protein sequence ID" value="XDI06205.1"/>
    <property type="molecule type" value="Genomic_DNA"/>
</dbReference>
<name>A0AB39BI51_9MICO</name>
<feature type="region of interest" description="Disordered" evidence="1">
    <location>
        <begin position="273"/>
        <end position="308"/>
    </location>
</feature>
<dbReference type="InterPro" id="IPR009100">
    <property type="entry name" value="AcylCoA_DH/oxidase_NM_dom_sf"/>
</dbReference>
<evidence type="ECO:0000313" key="2">
    <source>
        <dbReference type="EMBL" id="XDI06205.1"/>
    </source>
</evidence>
<accession>A0AB39BI51</accession>
<dbReference type="Gene3D" id="2.40.110.10">
    <property type="entry name" value="Butyryl-CoA Dehydrogenase, subunit A, domain 2"/>
    <property type="match status" value="1"/>
</dbReference>
<dbReference type="AlphaFoldDB" id="A0AB39BI51"/>
<protein>
    <submittedName>
        <fullName evidence="2">Acyl-CoA dehydrogenase</fullName>
    </submittedName>
</protein>
<dbReference type="SUPFAM" id="SSF47203">
    <property type="entry name" value="Acyl-CoA dehydrogenase C-terminal domain-like"/>
    <property type="match status" value="1"/>
</dbReference>
<proteinExistence type="predicted"/>
<dbReference type="InterPro" id="IPR046373">
    <property type="entry name" value="Acyl-CoA_Oxase/DH_mid-dom_sf"/>
</dbReference>
<gene>
    <name evidence="2" type="ORF">ABFY20_03665</name>
</gene>
<sequence length="384" mass="39927">MRSKSAPIGNGGVLIEPFSSRAEVELLDGLFARAAEASGDRAREMSLAQEIGTGAGDRSAGLSFGVLATLAAVDVTLARVVEPHLDAVGILAECPERVDLDSIGAGGSSTWGVFAAETSGLRLDAREAADGGWVLTGTKPWCSLADELSHALVTAHTAAGRRLFAVALQQPGVISHPELWAARGLPAVPSGPVDFTEVPAVVVGAAGWYLDRPGFERGGVGVAACWFGGALGLVRRARAAVRLRPDDDIAAMHLGRMGAALLAARSVLADAARSFDEDEREDSDEGRRGGGGDDSHDDGPAAGAAPAPRSEAALLAQLTRSVVRRECELVLRECAHLLGPAPYATEPEVAARAADLGLYLQQDHAERDEARAGRMLATAEEARR</sequence>